<dbReference type="EMBL" id="CP001114">
    <property type="protein sequence ID" value="ACO45426.1"/>
    <property type="molecule type" value="Genomic_DNA"/>
</dbReference>
<dbReference type="PaxDb" id="546414-Deide_05860"/>
<organism evidence="2 3">
    <name type="scientific">Deinococcus deserti (strain DSM 17065 / CIP 109153 / LMG 22923 / VCD115)</name>
    <dbReference type="NCBI Taxonomy" id="546414"/>
    <lineage>
        <taxon>Bacteria</taxon>
        <taxon>Thermotogati</taxon>
        <taxon>Deinococcota</taxon>
        <taxon>Deinococci</taxon>
        <taxon>Deinococcales</taxon>
        <taxon>Deinococcaceae</taxon>
        <taxon>Deinococcus</taxon>
    </lineage>
</organism>
<dbReference type="Proteomes" id="UP000002208">
    <property type="component" value="Chromosome"/>
</dbReference>
<dbReference type="RefSeq" id="WP_012692549.1">
    <property type="nucleotide sequence ID" value="NC_012526.1"/>
</dbReference>
<evidence type="ECO:0000313" key="2">
    <source>
        <dbReference type="EMBL" id="ACO45426.1"/>
    </source>
</evidence>
<dbReference type="InterPro" id="IPR003018">
    <property type="entry name" value="GAF"/>
</dbReference>
<dbReference type="HOGENOM" id="CLU_096802_4_0_0"/>
<dbReference type="PANTHER" id="PTHR43102:SF2">
    <property type="entry name" value="GAF DOMAIN-CONTAINING PROTEIN"/>
    <property type="match status" value="1"/>
</dbReference>
<sequence length="185" mass="20691">MLSRKSNPTVHEEQRVSMLRSLNIMDTPKERSFDLIAEGLVQLYAVPMALVNFMDGTRQFCKASVGLELQSMPVTQSLCRYALAADDVLIIPDTRLDARSASHPFVIGQPELRFYAGVPIMTEGFRIGTVCILDTQPHAAGEFDLSALTYFAGMVAVTLQARKKNSRSGVDYPPYRVWRTRAEFN</sequence>
<feature type="domain" description="GAF" evidence="1">
    <location>
        <begin position="31"/>
        <end position="159"/>
    </location>
</feature>
<dbReference type="PANTHER" id="PTHR43102">
    <property type="entry name" value="SLR1143 PROTEIN"/>
    <property type="match status" value="1"/>
</dbReference>
<name>C1D0Q2_DEIDV</name>
<dbReference type="Pfam" id="PF01590">
    <property type="entry name" value="GAF"/>
    <property type="match status" value="1"/>
</dbReference>
<evidence type="ECO:0000259" key="1">
    <source>
        <dbReference type="Pfam" id="PF01590"/>
    </source>
</evidence>
<proteinExistence type="predicted"/>
<gene>
    <name evidence="2" type="ordered locus">Deide_05860</name>
</gene>
<accession>C1D0Q2</accession>
<reference evidence="2 3" key="1">
    <citation type="journal article" date="2009" name="PLoS Genet.">
        <title>Alliance of proteomics and genomics to unravel the specificities of Sahara bacterium Deinococcus deserti.</title>
        <authorList>
            <person name="de Groot A."/>
            <person name="Dulermo R."/>
            <person name="Ortet P."/>
            <person name="Blanchard L."/>
            <person name="Guerin P."/>
            <person name="Fernandez B."/>
            <person name="Vacherie B."/>
            <person name="Dossat C."/>
            <person name="Jolivet E."/>
            <person name="Siguier P."/>
            <person name="Chandler M."/>
            <person name="Barakat M."/>
            <person name="Dedieu A."/>
            <person name="Barbe V."/>
            <person name="Heulin T."/>
            <person name="Sommer S."/>
            <person name="Achouak W."/>
            <person name="Armengaud J."/>
        </authorList>
    </citation>
    <scope>NUCLEOTIDE SEQUENCE [LARGE SCALE GENOMIC DNA]</scope>
    <source>
        <strain evidence="3">DSM 17065 / CIP 109153 / LMG 22923 / VCD115</strain>
    </source>
</reference>
<dbReference type="KEGG" id="ddr:Deide_05860"/>
<dbReference type="OrthoDB" id="52597at2"/>
<dbReference type="InterPro" id="IPR029016">
    <property type="entry name" value="GAF-like_dom_sf"/>
</dbReference>
<dbReference type="SUPFAM" id="SSF55781">
    <property type="entry name" value="GAF domain-like"/>
    <property type="match status" value="1"/>
</dbReference>
<keyword evidence="3" id="KW-1185">Reference proteome</keyword>
<dbReference type="Gene3D" id="3.30.450.40">
    <property type="match status" value="1"/>
</dbReference>
<dbReference type="eggNOG" id="COG2203">
    <property type="taxonomic scope" value="Bacteria"/>
</dbReference>
<dbReference type="STRING" id="546414.Deide_05860"/>
<evidence type="ECO:0000313" key="3">
    <source>
        <dbReference type="Proteomes" id="UP000002208"/>
    </source>
</evidence>
<protein>
    <submittedName>
        <fullName evidence="2">Putative signal transduction protein: sensor, GAF domain protein</fullName>
    </submittedName>
</protein>
<dbReference type="AlphaFoldDB" id="C1D0Q2"/>